<keyword evidence="2" id="KW-1277">Toxin-antitoxin system</keyword>
<dbReference type="Pfam" id="PF05016">
    <property type="entry name" value="ParE_toxin"/>
    <property type="match status" value="1"/>
</dbReference>
<accession>A0ABW1ZUC3</accession>
<gene>
    <name evidence="3" type="ORF">ACFQDL_02370</name>
</gene>
<dbReference type="InterPro" id="IPR007712">
    <property type="entry name" value="RelE/ParE_toxin"/>
</dbReference>
<dbReference type="PANTHER" id="PTHR33755:SF5">
    <property type="entry name" value="TYPE II TOXIN-ANTITOXIN SYSTEM RELE_PARE FAMILY TOXIN"/>
    <property type="match status" value="1"/>
</dbReference>
<proteinExistence type="inferred from homology"/>
<dbReference type="Proteomes" id="UP001596422">
    <property type="component" value="Unassembled WGS sequence"/>
</dbReference>
<evidence type="ECO:0000256" key="1">
    <source>
        <dbReference type="ARBA" id="ARBA00006226"/>
    </source>
</evidence>
<dbReference type="InterPro" id="IPR051803">
    <property type="entry name" value="TA_system_RelE-like_toxin"/>
</dbReference>
<evidence type="ECO:0000256" key="2">
    <source>
        <dbReference type="ARBA" id="ARBA00022649"/>
    </source>
</evidence>
<reference evidence="4" key="1">
    <citation type="journal article" date="2019" name="Int. J. Syst. Evol. Microbiol.">
        <title>The Global Catalogue of Microorganisms (GCM) 10K type strain sequencing project: providing services to taxonomists for standard genome sequencing and annotation.</title>
        <authorList>
            <consortium name="The Broad Institute Genomics Platform"/>
            <consortium name="The Broad Institute Genome Sequencing Center for Infectious Disease"/>
            <person name="Wu L."/>
            <person name="Ma J."/>
        </authorList>
    </citation>
    <scope>NUCLEOTIDE SEQUENCE [LARGE SCALE GENOMIC DNA]</scope>
    <source>
        <strain evidence="4">NBRC 111756</strain>
    </source>
</reference>
<dbReference type="RefSeq" id="WP_379907629.1">
    <property type="nucleotide sequence ID" value="NZ_JBHSWE010000001.1"/>
</dbReference>
<name>A0ABW1ZUC3_9GAMM</name>
<comment type="caution">
    <text evidence="3">The sequence shown here is derived from an EMBL/GenBank/DDBJ whole genome shotgun (WGS) entry which is preliminary data.</text>
</comment>
<dbReference type="Gene3D" id="3.30.2310.20">
    <property type="entry name" value="RelE-like"/>
    <property type="match status" value="1"/>
</dbReference>
<dbReference type="InterPro" id="IPR035093">
    <property type="entry name" value="RelE/ParE_toxin_dom_sf"/>
</dbReference>
<organism evidence="3 4">
    <name type="scientific">Marinobacterium aestuariivivens</name>
    <dbReference type="NCBI Taxonomy" id="1698799"/>
    <lineage>
        <taxon>Bacteria</taxon>
        <taxon>Pseudomonadati</taxon>
        <taxon>Pseudomonadota</taxon>
        <taxon>Gammaproteobacteria</taxon>
        <taxon>Oceanospirillales</taxon>
        <taxon>Oceanospirillaceae</taxon>
        <taxon>Marinobacterium</taxon>
    </lineage>
</organism>
<keyword evidence="4" id="KW-1185">Reference proteome</keyword>
<dbReference type="EMBL" id="JBHSWE010000001">
    <property type="protein sequence ID" value="MFC6669084.1"/>
    <property type="molecule type" value="Genomic_DNA"/>
</dbReference>
<evidence type="ECO:0000313" key="4">
    <source>
        <dbReference type="Proteomes" id="UP001596422"/>
    </source>
</evidence>
<dbReference type="PANTHER" id="PTHR33755">
    <property type="entry name" value="TOXIN PARE1-RELATED"/>
    <property type="match status" value="1"/>
</dbReference>
<evidence type="ECO:0000313" key="3">
    <source>
        <dbReference type="EMBL" id="MFC6669084.1"/>
    </source>
</evidence>
<protein>
    <submittedName>
        <fullName evidence="3">Type II toxin-antitoxin system RelE/ParE family toxin</fullName>
    </submittedName>
</protein>
<sequence length="101" mass="11776">MASIIWTEPALDQLNDIAEYIALENPGAAQRLVASVFDKVSRLEHFPQSGRKPPELPDTDYREILVPPCRIFYRHDESKVLILHVMREERDLRRFMLNAKS</sequence>
<comment type="similarity">
    <text evidence="1">Belongs to the RelE toxin family.</text>
</comment>